<sequence>MTTTQAAPQVATERRAVKIHTNLSAAELIESAIARGEGQLADTGALVVNTGVRTGRSPADRFIVDEPSTSELIDWGSVNRPFDSERFDALWERVEDYLAEGDSFVSELHVGADPEHYLPIRVTTETAWHNLFAHTMFVRPEGYNPKGKNEWTILNAPHFVCESERDGTNSDGTVIINFARRRVLIAGMRYAGEMKKAMFSVQNFLLPEKDVLPMHCSANVGEDGETTLFFGLSGTGKTTLSADPARYLIGDDEHGWGEGTVFNIEGGCYAKCIDLSEKNEPIIWKAIQFGAVLENVVLDDRRHAVYADDSLTQNSRAAYPLEHVEKRVAENRAGEPNAIIFLTCDMSGVLPPVSVLSKEAAAYHFLSGYTAKVGSTEMGSSSGLEATFSTCFGAPFFPRPAREYADLLIKRIEAFGSRVYLVNTGWTGGSFGQGGSRFSIPTTRSVISAIQSGALKDAETQRIDGLNLDVPVSVPGVNSSLLVPRDTWEDGASYDEQMRELIVKFNENFKKFSGVDDAIVAAGPSLD</sequence>
<dbReference type="AlphaFoldDB" id="A0A1I2YEQ5"/>
<comment type="catalytic activity">
    <reaction evidence="9 10">
        <text>oxaloacetate + ATP = phosphoenolpyruvate + ADP + CO2</text>
        <dbReference type="Rhea" id="RHEA:18617"/>
        <dbReference type="ChEBI" id="CHEBI:16452"/>
        <dbReference type="ChEBI" id="CHEBI:16526"/>
        <dbReference type="ChEBI" id="CHEBI:30616"/>
        <dbReference type="ChEBI" id="CHEBI:58702"/>
        <dbReference type="ChEBI" id="CHEBI:456216"/>
        <dbReference type="EC" id="4.1.1.49"/>
    </reaction>
</comment>
<feature type="binding site" evidence="10">
    <location>
        <position position="215"/>
    </location>
    <ligand>
        <name>Mn(2+)</name>
        <dbReference type="ChEBI" id="CHEBI:29035"/>
    </ligand>
</feature>
<comment type="similarity">
    <text evidence="2 10">Belongs to the phosphoenolpyruvate carboxykinase (ATP) family.</text>
</comment>
<feature type="binding site" evidence="10">
    <location>
        <position position="280"/>
    </location>
    <ligand>
        <name>ATP</name>
        <dbReference type="ChEBI" id="CHEBI:30616"/>
    </ligand>
</feature>
<dbReference type="SUPFAM" id="SSF68923">
    <property type="entry name" value="PEP carboxykinase N-terminal domain"/>
    <property type="match status" value="1"/>
</dbReference>
<evidence type="ECO:0000313" key="12">
    <source>
        <dbReference type="Proteomes" id="UP000199040"/>
    </source>
</evidence>
<dbReference type="HAMAP" id="MF_00453">
    <property type="entry name" value="PEPCK_ATP"/>
    <property type="match status" value="1"/>
</dbReference>
<protein>
    <recommendedName>
        <fullName evidence="3 10">Phosphoenolpyruvate carboxykinase (ATP)</fullName>
        <shortName evidence="10">PCK</shortName>
        <shortName evidence="10">PEP carboxykinase</shortName>
        <shortName evidence="10">PEPCK</shortName>
        <ecNumber evidence="3 10">4.1.1.49</ecNumber>
    </recommendedName>
</protein>
<keyword evidence="11" id="KW-0670">Pyruvate</keyword>
<dbReference type="Gene3D" id="2.170.8.10">
    <property type="entry name" value="Phosphoenolpyruvate Carboxykinase, domain 2"/>
    <property type="match status" value="1"/>
</dbReference>
<feature type="binding site" evidence="10">
    <location>
        <position position="196"/>
    </location>
    <ligand>
        <name>Mn(2+)</name>
        <dbReference type="ChEBI" id="CHEBI:29035"/>
    </ligand>
</feature>
<feature type="binding site" evidence="10">
    <location>
        <position position="316"/>
    </location>
    <ligand>
        <name>ATP</name>
        <dbReference type="ChEBI" id="CHEBI:30616"/>
    </ligand>
</feature>
<keyword evidence="4 10" id="KW-0312">Gluconeogenesis</keyword>
<dbReference type="PIRSF" id="PIRSF006294">
    <property type="entry name" value="PEP_crbxkin"/>
    <property type="match status" value="1"/>
</dbReference>
<comment type="function">
    <text evidence="10">Involved in the gluconeogenesis. Catalyzes the conversion of oxaloacetate (OAA) to phosphoenolpyruvate (PEP) through direct phosphoryl transfer between the nucleoside triphosphate and OAA.</text>
</comment>
<keyword evidence="12" id="KW-1185">Reference proteome</keyword>
<feature type="binding site" evidence="10">
    <location>
        <position position="190"/>
    </location>
    <ligand>
        <name>substrate</name>
    </ligand>
</feature>
<evidence type="ECO:0000256" key="5">
    <source>
        <dbReference type="ARBA" id="ARBA00022741"/>
    </source>
</evidence>
<feature type="binding site" evidence="10">
    <location>
        <position position="443"/>
    </location>
    <ligand>
        <name>ATP</name>
        <dbReference type="ChEBI" id="CHEBI:30616"/>
    </ligand>
</feature>
<keyword evidence="7 10" id="KW-0067">ATP-binding</keyword>
<dbReference type="NCBIfam" id="NF006823">
    <property type="entry name" value="PRK09344.1-5"/>
    <property type="match status" value="1"/>
</dbReference>
<evidence type="ECO:0000256" key="2">
    <source>
        <dbReference type="ARBA" id="ARBA00006052"/>
    </source>
</evidence>
<dbReference type="InterPro" id="IPR008210">
    <property type="entry name" value="PEP_carboxykinase_N"/>
</dbReference>
<dbReference type="NCBIfam" id="NF006820">
    <property type="entry name" value="PRK09344.1-2"/>
    <property type="match status" value="1"/>
</dbReference>
<comment type="cofactor">
    <cofactor evidence="10">
        <name>Mn(2+)</name>
        <dbReference type="ChEBI" id="CHEBI:29035"/>
    </cofactor>
    <text evidence="10">Binds 1 Mn(2+) ion per subunit.</text>
</comment>
<dbReference type="NCBIfam" id="NF006821">
    <property type="entry name" value="PRK09344.1-3"/>
    <property type="match status" value="1"/>
</dbReference>
<comment type="caution">
    <text evidence="10">Lacks conserved residue(s) required for the propagation of feature annotation.</text>
</comment>
<dbReference type="GO" id="GO:0004612">
    <property type="term" value="F:phosphoenolpyruvate carboxykinase (ATP) activity"/>
    <property type="evidence" value="ECO:0007669"/>
    <property type="project" value="UniProtKB-UniRule"/>
</dbReference>
<dbReference type="STRING" id="442341.SAMN04487959_101341"/>
<comment type="subcellular location">
    <subcellularLocation>
        <location evidence="10">Cytoplasm</location>
    </subcellularLocation>
</comment>
<keyword evidence="6 10" id="KW-0210">Decarboxylase</keyword>
<dbReference type="GO" id="GO:0046872">
    <property type="term" value="F:metal ion binding"/>
    <property type="evidence" value="ECO:0007669"/>
    <property type="project" value="UniProtKB-KW"/>
</dbReference>
<dbReference type="GO" id="GO:0005524">
    <property type="term" value="F:ATP binding"/>
    <property type="evidence" value="ECO:0007669"/>
    <property type="project" value="UniProtKB-UniRule"/>
</dbReference>
<dbReference type="RefSeq" id="WP_092842940.1">
    <property type="nucleotide sequence ID" value="NZ_FOPY01000001.1"/>
</dbReference>
<keyword evidence="8 10" id="KW-0456">Lyase</keyword>
<gene>
    <name evidence="10" type="primary">pckA</name>
    <name evidence="11" type="ORF">SAMN04487959_101341</name>
</gene>
<proteinExistence type="inferred from homology"/>
<evidence type="ECO:0000256" key="9">
    <source>
        <dbReference type="ARBA" id="ARBA00047371"/>
    </source>
</evidence>
<comment type="pathway">
    <text evidence="1 10">Carbohydrate biosynthesis; gluconeogenesis.</text>
</comment>
<dbReference type="PANTHER" id="PTHR30031:SF0">
    <property type="entry name" value="PHOSPHOENOLPYRUVATE CARBOXYKINASE (ATP)"/>
    <property type="match status" value="1"/>
</dbReference>
<evidence type="ECO:0000256" key="7">
    <source>
        <dbReference type="ARBA" id="ARBA00022840"/>
    </source>
</evidence>
<accession>A0A1I2YEQ5</accession>
<dbReference type="PANTHER" id="PTHR30031">
    <property type="entry name" value="PHOSPHOENOLPYRUVATE CARBOXYKINASE ATP"/>
    <property type="match status" value="1"/>
</dbReference>
<dbReference type="InterPro" id="IPR001272">
    <property type="entry name" value="PEP_carboxykinase_ATP"/>
</dbReference>
<organism evidence="11 12">
    <name type="scientific">Modicisalibacter xianhensis</name>
    <dbReference type="NCBI Taxonomy" id="442341"/>
    <lineage>
        <taxon>Bacteria</taxon>
        <taxon>Pseudomonadati</taxon>
        <taxon>Pseudomonadota</taxon>
        <taxon>Gammaproteobacteria</taxon>
        <taxon>Oceanospirillales</taxon>
        <taxon>Halomonadaceae</taxon>
        <taxon>Modicisalibacter</taxon>
    </lineage>
</organism>
<feature type="binding site" evidence="10">
    <location>
        <position position="252"/>
    </location>
    <ligand>
        <name>Mn(2+)</name>
        <dbReference type="ChEBI" id="CHEBI:29035"/>
    </ligand>
</feature>
<evidence type="ECO:0000256" key="1">
    <source>
        <dbReference type="ARBA" id="ARBA00004742"/>
    </source>
</evidence>
<dbReference type="CDD" id="cd00484">
    <property type="entry name" value="PEPCK_ATP"/>
    <property type="match status" value="1"/>
</dbReference>
<evidence type="ECO:0000313" key="11">
    <source>
        <dbReference type="EMBL" id="SFH22971.1"/>
    </source>
</evidence>
<dbReference type="Proteomes" id="UP000199040">
    <property type="component" value="Unassembled WGS sequence"/>
</dbReference>
<evidence type="ECO:0000256" key="8">
    <source>
        <dbReference type="ARBA" id="ARBA00023239"/>
    </source>
</evidence>
<evidence type="ECO:0000256" key="10">
    <source>
        <dbReference type="HAMAP-Rule" id="MF_00453"/>
    </source>
</evidence>
<dbReference type="Gene3D" id="3.40.449.10">
    <property type="entry name" value="Phosphoenolpyruvate Carboxykinase, domain 1"/>
    <property type="match status" value="1"/>
</dbReference>
<keyword evidence="11" id="KW-0808">Transferase</keyword>
<dbReference type="SUPFAM" id="SSF53795">
    <property type="entry name" value="PEP carboxykinase-like"/>
    <property type="match status" value="1"/>
</dbReference>
<feature type="binding site" evidence="10">
    <location>
        <position position="215"/>
    </location>
    <ligand>
        <name>ATP</name>
        <dbReference type="ChEBI" id="CHEBI:30616"/>
    </ligand>
</feature>
<evidence type="ECO:0000256" key="6">
    <source>
        <dbReference type="ARBA" id="ARBA00022793"/>
    </source>
</evidence>
<feature type="binding site" evidence="10">
    <location>
        <position position="56"/>
    </location>
    <ligand>
        <name>substrate</name>
    </ligand>
</feature>
<keyword evidence="10" id="KW-0479">Metal-binding</keyword>
<name>A0A1I2YEQ5_9GAMM</name>
<feature type="binding site" evidence="10">
    <location>
        <position position="316"/>
    </location>
    <ligand>
        <name>substrate</name>
    </ligand>
</feature>
<keyword evidence="10" id="KW-0963">Cytoplasm</keyword>
<feature type="binding site" evidence="10">
    <location>
        <position position="196"/>
    </location>
    <ligand>
        <name>ATP</name>
        <dbReference type="ChEBI" id="CHEBI:30616"/>
    </ligand>
</feature>
<dbReference type="EC" id="4.1.1.49" evidence="3 10"/>
<keyword evidence="11" id="KW-0418">Kinase</keyword>
<evidence type="ECO:0000256" key="4">
    <source>
        <dbReference type="ARBA" id="ARBA00022432"/>
    </source>
</evidence>
<dbReference type="GO" id="GO:0016301">
    <property type="term" value="F:kinase activity"/>
    <property type="evidence" value="ECO:0007669"/>
    <property type="project" value="UniProtKB-KW"/>
</dbReference>
<feature type="binding site" evidence="10">
    <location>
        <position position="196"/>
    </location>
    <ligand>
        <name>substrate</name>
    </ligand>
</feature>
<dbReference type="Gene3D" id="3.90.228.20">
    <property type="match status" value="1"/>
</dbReference>
<keyword evidence="5 10" id="KW-0547">Nucleotide-binding</keyword>
<keyword evidence="10" id="KW-0464">Manganese</keyword>
<dbReference type="GO" id="GO:0005829">
    <property type="term" value="C:cytosol"/>
    <property type="evidence" value="ECO:0007669"/>
    <property type="project" value="TreeGrafter"/>
</dbReference>
<dbReference type="GO" id="GO:0006094">
    <property type="term" value="P:gluconeogenesis"/>
    <property type="evidence" value="ECO:0007669"/>
    <property type="project" value="UniProtKB-UniRule"/>
</dbReference>
<dbReference type="UniPathway" id="UPA00138"/>
<reference evidence="11 12" key="1">
    <citation type="submission" date="2016-10" db="EMBL/GenBank/DDBJ databases">
        <authorList>
            <person name="de Groot N.N."/>
        </authorList>
    </citation>
    <scope>NUCLEOTIDE SEQUENCE [LARGE SCALE GENOMIC DNA]</scope>
    <source>
        <strain evidence="11 12">CGMCC 1.6848</strain>
    </source>
</reference>
<dbReference type="Pfam" id="PF01293">
    <property type="entry name" value="PEPCK_ATP"/>
    <property type="match status" value="1"/>
</dbReference>
<dbReference type="NCBIfam" id="TIGR00224">
    <property type="entry name" value="pckA"/>
    <property type="match status" value="1"/>
</dbReference>
<comment type="subunit">
    <text evidence="10">Monomer.</text>
</comment>
<dbReference type="InterPro" id="IPR013035">
    <property type="entry name" value="PEP_carboxykinase_C"/>
</dbReference>
<dbReference type="EMBL" id="FOPY01000001">
    <property type="protein sequence ID" value="SFH22971.1"/>
    <property type="molecule type" value="Genomic_DNA"/>
</dbReference>
<feature type="binding site" evidence="10">
    <location>
        <begin position="231"/>
        <end position="239"/>
    </location>
    <ligand>
        <name>ATP</name>
        <dbReference type="ChEBI" id="CHEBI:30616"/>
    </ligand>
</feature>
<evidence type="ECO:0000256" key="3">
    <source>
        <dbReference type="ARBA" id="ARBA00012363"/>
    </source>
</evidence>